<name>A0A239I0D4_9ACTN</name>
<dbReference type="EMBL" id="FZOR01000011">
    <property type="protein sequence ID" value="SNS86961.1"/>
    <property type="molecule type" value="Genomic_DNA"/>
</dbReference>
<evidence type="ECO:0000313" key="1">
    <source>
        <dbReference type="EMBL" id="SNS86961.1"/>
    </source>
</evidence>
<sequence length="183" mass="19062">MNSGTDVSGCLYKCHVTEWDEEALARLRAAAHRGDGDTSVLRGRPLDPVLQYAGDVLLAALSRDGGDGALARACLDGLRTRGLPGDAELAAELAAALDGAPPAEPLGPLPVDLGAVAAALDDGGHLLDLERGDVLPEDEASPADPWRWLPIPPGALPEGEDARRGAARAWLAEQGYRPVPRTL</sequence>
<organism evidence="1 2">
    <name type="scientific">Actinomadura meyerae</name>
    <dbReference type="NCBI Taxonomy" id="240840"/>
    <lineage>
        <taxon>Bacteria</taxon>
        <taxon>Bacillati</taxon>
        <taxon>Actinomycetota</taxon>
        <taxon>Actinomycetes</taxon>
        <taxon>Streptosporangiales</taxon>
        <taxon>Thermomonosporaceae</taxon>
        <taxon>Actinomadura</taxon>
    </lineage>
</organism>
<evidence type="ECO:0000313" key="2">
    <source>
        <dbReference type="Proteomes" id="UP000198318"/>
    </source>
</evidence>
<protein>
    <submittedName>
        <fullName evidence="1">Uncharacterized protein</fullName>
    </submittedName>
</protein>
<accession>A0A239I0D4</accession>
<dbReference type="Proteomes" id="UP000198318">
    <property type="component" value="Unassembled WGS sequence"/>
</dbReference>
<gene>
    <name evidence="1" type="ORF">SAMN05443665_101151</name>
</gene>
<proteinExistence type="predicted"/>
<reference evidence="1 2" key="1">
    <citation type="submission" date="2017-06" db="EMBL/GenBank/DDBJ databases">
        <authorList>
            <person name="Kim H.J."/>
            <person name="Triplett B.A."/>
        </authorList>
    </citation>
    <scope>NUCLEOTIDE SEQUENCE [LARGE SCALE GENOMIC DNA]</scope>
    <source>
        <strain evidence="1 2">DSM 44715</strain>
    </source>
</reference>
<dbReference type="AlphaFoldDB" id="A0A239I0D4"/>
<keyword evidence="2" id="KW-1185">Reference proteome</keyword>